<sequence>MQKNIASWKGFRLLLLGLGLLALGFFPSCQEEVVLPLRPSETIPVIEAFWTDNIRLNRVSVSSSQDFFDADTAPQLSDARVRILDLTANREISFFYVEEANAFLPLDQEAGRIGHRYRLQVDWQEKRYESESVLLEPPILDSLAVNFRPQQGFRREGFYISVFGAIPFEENNNYRIRIVRNDTLLNRRSDILLFDDSFGTEILDRGFELNFRFRPQDRVRLELFRFERVVFDYFNQLVSLLFNDGGLFSPPPQNPVTNIRPVGHEGPVLGVFMVSPYLSAETVIIPGPGEPDVLD</sequence>
<proteinExistence type="predicted"/>
<name>I5C975_9BACT</name>
<keyword evidence="2" id="KW-1185">Reference proteome</keyword>
<reference evidence="1 2" key="1">
    <citation type="submission" date="2012-05" db="EMBL/GenBank/DDBJ databases">
        <title>Genome sequence of Nitritalea halalkaliphila LW7.</title>
        <authorList>
            <person name="Jangir P.K."/>
            <person name="Singh A."/>
            <person name="Shivaji S."/>
            <person name="Sharma R."/>
        </authorList>
    </citation>
    <scope>NUCLEOTIDE SEQUENCE [LARGE SCALE GENOMIC DNA]</scope>
    <source>
        <strain evidence="1 2">LW7</strain>
    </source>
</reference>
<protein>
    <recommendedName>
        <fullName evidence="3">DUF4249 domain-containing protein</fullName>
    </recommendedName>
</protein>
<evidence type="ECO:0000313" key="1">
    <source>
        <dbReference type="EMBL" id="EIM78377.1"/>
    </source>
</evidence>
<evidence type="ECO:0008006" key="3">
    <source>
        <dbReference type="Google" id="ProtNLM"/>
    </source>
</evidence>
<dbReference type="STRING" id="1189621.A3SI_03845"/>
<dbReference type="Proteomes" id="UP000005551">
    <property type="component" value="Unassembled WGS sequence"/>
</dbReference>
<organism evidence="1 2">
    <name type="scientific">Nitritalea halalkaliphila LW7</name>
    <dbReference type="NCBI Taxonomy" id="1189621"/>
    <lineage>
        <taxon>Bacteria</taxon>
        <taxon>Pseudomonadati</taxon>
        <taxon>Bacteroidota</taxon>
        <taxon>Cytophagia</taxon>
        <taxon>Cytophagales</taxon>
        <taxon>Cyclobacteriaceae</taxon>
        <taxon>Nitritalea</taxon>
    </lineage>
</organism>
<accession>I5C975</accession>
<dbReference type="OrthoDB" id="637707at2"/>
<dbReference type="EMBL" id="AJYA01000007">
    <property type="protein sequence ID" value="EIM78377.1"/>
    <property type="molecule type" value="Genomic_DNA"/>
</dbReference>
<dbReference type="PATRIC" id="fig|1189621.3.peg.804"/>
<dbReference type="RefSeq" id="WP_009053598.1">
    <property type="nucleotide sequence ID" value="NZ_AJYA01000007.1"/>
</dbReference>
<dbReference type="AlphaFoldDB" id="I5C975"/>
<comment type="caution">
    <text evidence="1">The sequence shown here is derived from an EMBL/GenBank/DDBJ whole genome shotgun (WGS) entry which is preliminary data.</text>
</comment>
<evidence type="ECO:0000313" key="2">
    <source>
        <dbReference type="Proteomes" id="UP000005551"/>
    </source>
</evidence>
<dbReference type="Pfam" id="PF14054">
    <property type="entry name" value="DUF4249"/>
    <property type="match status" value="1"/>
</dbReference>
<dbReference type="InterPro" id="IPR025345">
    <property type="entry name" value="DUF4249"/>
</dbReference>
<gene>
    <name evidence="1" type="ORF">A3SI_03845</name>
</gene>